<dbReference type="EMBL" id="LRDC01000024">
    <property type="protein sequence ID" value="KVX01389.1"/>
    <property type="molecule type" value="Genomic_DNA"/>
</dbReference>
<feature type="coiled-coil region" evidence="1">
    <location>
        <begin position="965"/>
        <end position="999"/>
    </location>
</feature>
<comment type="caution">
    <text evidence="3">The sequence shown here is derived from an EMBL/GenBank/DDBJ whole genome shotgun (WGS) entry which is preliminary data.</text>
</comment>
<feature type="domain" description="Rad50/SbcC-type AAA" evidence="2">
    <location>
        <begin position="5"/>
        <end position="225"/>
    </location>
</feature>
<name>A0A119CZI3_SHEFR</name>
<dbReference type="AlphaFoldDB" id="A0A119CZI3"/>
<dbReference type="InterPro" id="IPR027417">
    <property type="entry name" value="P-loop_NTPase"/>
</dbReference>
<keyword evidence="1" id="KW-0175">Coiled coil</keyword>
<organism evidence="3">
    <name type="scientific">Shewanella frigidimarina</name>
    <dbReference type="NCBI Taxonomy" id="56812"/>
    <lineage>
        <taxon>Bacteria</taxon>
        <taxon>Pseudomonadati</taxon>
        <taxon>Pseudomonadota</taxon>
        <taxon>Gammaproteobacteria</taxon>
        <taxon>Alteromonadales</taxon>
        <taxon>Shewanellaceae</taxon>
        <taxon>Shewanella</taxon>
    </lineage>
</organism>
<dbReference type="Pfam" id="PF13476">
    <property type="entry name" value="AAA_23"/>
    <property type="match status" value="1"/>
</dbReference>
<feature type="coiled-coil region" evidence="1">
    <location>
        <begin position="718"/>
        <end position="787"/>
    </location>
</feature>
<dbReference type="PANTHER" id="PTHR32114:SF2">
    <property type="entry name" value="ABC TRANSPORTER ABCH.3"/>
    <property type="match status" value="1"/>
</dbReference>
<evidence type="ECO:0000313" key="4">
    <source>
        <dbReference type="Proteomes" id="UP000055702"/>
    </source>
</evidence>
<proteinExistence type="predicted"/>
<dbReference type="GO" id="GO:0016887">
    <property type="term" value="F:ATP hydrolysis activity"/>
    <property type="evidence" value="ECO:0007669"/>
    <property type="project" value="InterPro"/>
</dbReference>
<evidence type="ECO:0000259" key="2">
    <source>
        <dbReference type="Pfam" id="PF13476"/>
    </source>
</evidence>
<feature type="coiled-coil region" evidence="1">
    <location>
        <begin position="299"/>
        <end position="333"/>
    </location>
</feature>
<dbReference type="Pfam" id="PF13558">
    <property type="entry name" value="SbcC_Walker_B"/>
    <property type="match status" value="1"/>
</dbReference>
<reference evidence="3 4" key="1">
    <citation type="submission" date="2016-01" db="EMBL/GenBank/DDBJ databases">
        <title>Draft genome of the antarctic isolate Shewanella frigidimarina Ag06-30.</title>
        <authorList>
            <person name="Parmeciano Di Noto G."/>
            <person name="Vazquez S."/>
            <person name="Mac Cormack W."/>
            <person name="Iriarte A."/>
            <person name="Quiroga C."/>
        </authorList>
    </citation>
    <scope>NUCLEOTIDE SEQUENCE [LARGE SCALE GENOMIC DNA]</scope>
    <source>
        <strain evidence="3 4">Ag06-30</strain>
    </source>
</reference>
<protein>
    <recommendedName>
        <fullName evidence="2">Rad50/SbcC-type AAA domain-containing protein</fullName>
    </recommendedName>
</protein>
<accession>A0A119CZI3</accession>
<dbReference type="InterPro" id="IPR038729">
    <property type="entry name" value="Rad50/SbcC_AAA"/>
</dbReference>
<dbReference type="PANTHER" id="PTHR32114">
    <property type="entry name" value="ABC TRANSPORTER ABCH.3"/>
    <property type="match status" value="1"/>
</dbReference>
<sequence>MKILSLRFKNINSLKNEWKIDFTQSPFAENGLFAITGPTGSGKTTILDAICLALYHRTPRLSNISKTTNELMTRGTAECLAEVEFEVKGVAYRAFWSQRRSRDKADGNLQDAQVELAKLSDGKILASQIKRKTELIEEITGLDFARFTKSMMLSQGQFAAFLNAEANERAELLEELTGTEIYSLISARVHQHFSDAKTNLKVLEAKLGSVELFDQQQVVAQQLQIEQLNQALVVDQQQLAQLSQFITWADSTEQSQQTLVNIQAQQQQALSSVQQHSDELTRLEHSEPAQQIQVLFEQQQKAQLSARALSEQIEQLTEQVGVAEQTLQQHTQKQTQTKQGVDKTNQAHKDLLTLIDKQVLPLDQHLSQLNYQLSQVRLSHQQTAEQQHKTIEQQQQLMALQQQLTSAKQDIQQQLDNLPQGQEVAKKFAAWQTQYSQVLQLNQQLSQLDTQRVQQQHNIEQTQTTLTELSPQIKLAKTTVTQALAQQADSQQAITTLFAGQDENQINHDYQQLVEQQAGRYQLTQLFSHYVRQQQQCQQLSSQSVQFNTDLQALAQSLSLVRTQWSEKNQQVKDLQTILQQEQQIANLTLERAKLKAGEPCALCGSTDHPLVERYEALNVSVTEQRMQQLQIELDAIKQQGEQLKNQQTALQVNYDNSLKQLSQAQTELQTTGQQWQQHTQVLAVTFELHEQQQHKLTDYIAQSEAKQQQLAQTISQLNQCQKTLHQYQHNATQAEQALAVLVNQQGLLQQQLDNLSQGLVSQQQQIESVNKQLQQLNSALDAHIIATGLTPPTLENADTWLHHLQQQLEHWVAAQQQAIDNQQQLSVTAEKLTANNLHSTEMATKLAEVTEQVVTLNEQLDAVLAQRKAVFGDKIVEDEKLFSQHAVDQAQQVFVSIQQQLQTADKHFAGLQAQLQSTTQQVTKANQELQQMQAKWQVALQSSPFTDQQSFEQALLTPQERHTLQQLKQQLDNDIVKANTLVEQAKIKQTELAQLAEQHGYDITQHGDIMLQHQTMEAKHQQDKQTLWRLSHELEQDTNKRAGQQQLLAEQAQMQQDYDDLAYLHSLIGSQKGDKFRKFAQGLTLDHLVALANRQLERLQGRYLLERKESVDLELQVLDTWQGDAVRDTRTLSGGESFLVSLALALALSDLVSHKTSIDSLFLDEGFGTLDSQTLDTALDALDNLNASGKMIGVISHIEAMKERIDVQIKVTKMNGLGISKLQGEFAVSGS</sequence>
<dbReference type="Gene3D" id="3.40.50.300">
    <property type="entry name" value="P-loop containing nucleotide triphosphate hydrolases"/>
    <property type="match status" value="2"/>
</dbReference>
<dbReference type="Proteomes" id="UP000055702">
    <property type="component" value="Unassembled WGS sequence"/>
</dbReference>
<dbReference type="GO" id="GO:0006302">
    <property type="term" value="P:double-strand break repair"/>
    <property type="evidence" value="ECO:0007669"/>
    <property type="project" value="InterPro"/>
</dbReference>
<dbReference type="RefSeq" id="WP_059746244.1">
    <property type="nucleotide sequence ID" value="NZ_LRDC01000024.1"/>
</dbReference>
<dbReference type="SUPFAM" id="SSF52540">
    <property type="entry name" value="P-loop containing nucleoside triphosphate hydrolases"/>
    <property type="match status" value="2"/>
</dbReference>
<feature type="coiled-coil region" evidence="1">
    <location>
        <begin position="390"/>
        <end position="417"/>
    </location>
</feature>
<evidence type="ECO:0000313" key="3">
    <source>
        <dbReference type="EMBL" id="KVX01389.1"/>
    </source>
</evidence>
<evidence type="ECO:0000256" key="1">
    <source>
        <dbReference type="SAM" id="Coils"/>
    </source>
</evidence>
<feature type="coiled-coil region" evidence="1">
    <location>
        <begin position="909"/>
        <end position="936"/>
    </location>
</feature>
<feature type="coiled-coil region" evidence="1">
    <location>
        <begin position="578"/>
        <end position="654"/>
    </location>
</feature>
<gene>
    <name evidence="3" type="ORF">AWJ07_17785</name>
</gene>